<dbReference type="Proteomes" id="UP000284842">
    <property type="component" value="Unassembled WGS sequence"/>
</dbReference>
<dbReference type="InParanoid" id="A0A409WBV4"/>
<gene>
    <name evidence="2" type="ORF">CVT24_006559</name>
</gene>
<dbReference type="OrthoDB" id="2992074at2759"/>
<sequence>MADLVKLRTVFYSLVLGFGVVQTIISSFCGIFDGFSDLRLLFGRIALGVSVPTWVWTSVLLAYHNRPLQSHIFTKKTLHLISFVLFAIVWLVIGIVLLTQAPTECDFERYSDGLAGIWCGFTAATGTGGLVLAILCATTAVFVHRSQASEEGNIAGPQQKADEER</sequence>
<comment type="caution">
    <text evidence="2">The sequence shown here is derived from an EMBL/GenBank/DDBJ whole genome shotgun (WGS) entry which is preliminary data.</text>
</comment>
<keyword evidence="3" id="KW-1185">Reference proteome</keyword>
<dbReference type="AlphaFoldDB" id="A0A409WBV4"/>
<feature type="transmembrane region" description="Helical" evidence="1">
    <location>
        <begin position="83"/>
        <end position="103"/>
    </location>
</feature>
<evidence type="ECO:0000313" key="2">
    <source>
        <dbReference type="EMBL" id="PPQ76002.1"/>
    </source>
</evidence>
<evidence type="ECO:0000256" key="1">
    <source>
        <dbReference type="SAM" id="Phobius"/>
    </source>
</evidence>
<proteinExistence type="predicted"/>
<evidence type="ECO:0008006" key="4">
    <source>
        <dbReference type="Google" id="ProtNLM"/>
    </source>
</evidence>
<dbReference type="EMBL" id="NHTK01005619">
    <property type="protein sequence ID" value="PPQ76002.1"/>
    <property type="molecule type" value="Genomic_DNA"/>
</dbReference>
<keyword evidence="1" id="KW-1133">Transmembrane helix</keyword>
<feature type="transmembrane region" description="Helical" evidence="1">
    <location>
        <begin position="41"/>
        <end position="63"/>
    </location>
</feature>
<evidence type="ECO:0000313" key="3">
    <source>
        <dbReference type="Proteomes" id="UP000284842"/>
    </source>
</evidence>
<name>A0A409WBV4_9AGAR</name>
<protein>
    <recommendedName>
        <fullName evidence="4">MARVEL domain-containing protein</fullName>
    </recommendedName>
</protein>
<reference evidence="2 3" key="1">
    <citation type="journal article" date="2018" name="Evol. Lett.">
        <title>Horizontal gene cluster transfer increased hallucinogenic mushroom diversity.</title>
        <authorList>
            <person name="Reynolds H.T."/>
            <person name="Vijayakumar V."/>
            <person name="Gluck-Thaler E."/>
            <person name="Korotkin H.B."/>
            <person name="Matheny P.B."/>
            <person name="Slot J.C."/>
        </authorList>
    </citation>
    <scope>NUCLEOTIDE SEQUENCE [LARGE SCALE GENOMIC DNA]</scope>
    <source>
        <strain evidence="2 3">2629</strain>
    </source>
</reference>
<keyword evidence="1" id="KW-0812">Transmembrane</keyword>
<feature type="transmembrane region" description="Helical" evidence="1">
    <location>
        <begin position="115"/>
        <end position="143"/>
    </location>
</feature>
<organism evidence="2 3">
    <name type="scientific">Panaeolus cyanescens</name>
    <dbReference type="NCBI Taxonomy" id="181874"/>
    <lineage>
        <taxon>Eukaryota</taxon>
        <taxon>Fungi</taxon>
        <taxon>Dikarya</taxon>
        <taxon>Basidiomycota</taxon>
        <taxon>Agaricomycotina</taxon>
        <taxon>Agaricomycetes</taxon>
        <taxon>Agaricomycetidae</taxon>
        <taxon>Agaricales</taxon>
        <taxon>Agaricineae</taxon>
        <taxon>Galeropsidaceae</taxon>
        <taxon>Panaeolus</taxon>
    </lineage>
</organism>
<accession>A0A409WBV4</accession>
<feature type="transmembrane region" description="Helical" evidence="1">
    <location>
        <begin position="12"/>
        <end position="35"/>
    </location>
</feature>
<keyword evidence="1" id="KW-0472">Membrane</keyword>